<dbReference type="PANTHER" id="PTHR43848">
    <property type="entry name" value="PUTRESCINE TRANSPORT SYSTEM PERMEASE PROTEIN POTI"/>
    <property type="match status" value="1"/>
</dbReference>
<proteinExistence type="inferred from homology"/>
<evidence type="ECO:0000313" key="11">
    <source>
        <dbReference type="Proteomes" id="UP001298681"/>
    </source>
</evidence>
<dbReference type="PANTHER" id="PTHR43848:SF2">
    <property type="entry name" value="PUTRESCINE TRANSPORT SYSTEM PERMEASE PROTEIN POTI"/>
    <property type="match status" value="1"/>
</dbReference>
<gene>
    <name evidence="10" type="ORF">L0P57_08825</name>
</gene>
<name>A0ABS9MJR6_9FIRM</name>
<dbReference type="Gene3D" id="1.10.3720.10">
    <property type="entry name" value="MetI-like"/>
    <property type="match status" value="1"/>
</dbReference>
<dbReference type="CDD" id="cd06261">
    <property type="entry name" value="TM_PBP2"/>
    <property type="match status" value="1"/>
</dbReference>
<keyword evidence="11" id="KW-1185">Reference proteome</keyword>
<dbReference type="SUPFAM" id="SSF161098">
    <property type="entry name" value="MetI-like"/>
    <property type="match status" value="1"/>
</dbReference>
<comment type="subcellular location">
    <subcellularLocation>
        <location evidence="1 8">Cell membrane</location>
        <topology evidence="1 8">Multi-pass membrane protein</topology>
    </subcellularLocation>
</comment>
<comment type="similarity">
    <text evidence="2">Belongs to the binding-protein-dependent transport system permease family. CysTW subfamily.</text>
</comment>
<dbReference type="PROSITE" id="PS50928">
    <property type="entry name" value="ABC_TM1"/>
    <property type="match status" value="1"/>
</dbReference>
<feature type="transmembrane region" description="Helical" evidence="8">
    <location>
        <begin position="64"/>
        <end position="85"/>
    </location>
</feature>
<evidence type="ECO:0000256" key="1">
    <source>
        <dbReference type="ARBA" id="ARBA00004651"/>
    </source>
</evidence>
<feature type="transmembrane region" description="Helical" evidence="8">
    <location>
        <begin position="106"/>
        <end position="124"/>
    </location>
</feature>
<keyword evidence="4" id="KW-1003">Cell membrane</keyword>
<feature type="transmembrane region" description="Helical" evidence="8">
    <location>
        <begin position="187"/>
        <end position="211"/>
    </location>
</feature>
<sequence>MKVASKVYTFLVFLFLYAPIFVLIIFSFNDSDTMSRSVFSGFSLRWYARLFEDRMIMEALKNTLIIAVVAAAVATVLGTVAAIGLNGIRNKWVRRMMMNVTNLPMVNPEIVTGVSLMLLFVFVAQSLGGLSLGMLSLILAHITFCTPYVVLSVLPKLRQMDPHLYEAAQDLGCDPRRAFFKVVLPEIMPGIVTGMIMAFTLSIDDFIISYFTSGTTQTLPIYIYSMTRKRVSPEINALSTLLFVAVLFLLVIVNLRQARDKRAQERKEGLEP</sequence>
<dbReference type="RefSeq" id="WP_191448362.1">
    <property type="nucleotide sequence ID" value="NZ_JAKNHQ010000010.1"/>
</dbReference>
<keyword evidence="7 8" id="KW-0472">Membrane</keyword>
<feature type="domain" description="ABC transmembrane type-1" evidence="9">
    <location>
        <begin position="60"/>
        <end position="253"/>
    </location>
</feature>
<organism evidence="10 11">
    <name type="scientific">Anaeromassilibacillus senegalensis</name>
    <dbReference type="NCBI Taxonomy" id="1673717"/>
    <lineage>
        <taxon>Bacteria</taxon>
        <taxon>Bacillati</taxon>
        <taxon>Bacillota</taxon>
        <taxon>Clostridia</taxon>
        <taxon>Eubacteriales</taxon>
        <taxon>Acutalibacteraceae</taxon>
        <taxon>Anaeromassilibacillus</taxon>
    </lineage>
</organism>
<reference evidence="10 11" key="1">
    <citation type="submission" date="2022-01" db="EMBL/GenBank/DDBJ databases">
        <title>Collection of gut derived symbiotic bacterial strains cultured from healthy donors.</title>
        <authorList>
            <person name="Lin H."/>
            <person name="Kohout C."/>
            <person name="Waligurski E."/>
            <person name="Pamer E.G."/>
        </authorList>
    </citation>
    <scope>NUCLEOTIDE SEQUENCE [LARGE SCALE GENOMIC DNA]</scope>
    <source>
        <strain evidence="10 11">DFI.7.58</strain>
    </source>
</reference>
<evidence type="ECO:0000256" key="3">
    <source>
        <dbReference type="ARBA" id="ARBA00022448"/>
    </source>
</evidence>
<keyword evidence="5 8" id="KW-0812">Transmembrane</keyword>
<evidence type="ECO:0000259" key="9">
    <source>
        <dbReference type="PROSITE" id="PS50928"/>
    </source>
</evidence>
<dbReference type="EMBL" id="JAKNHQ010000010">
    <property type="protein sequence ID" value="MCG4611035.1"/>
    <property type="molecule type" value="Genomic_DNA"/>
</dbReference>
<dbReference type="InterPro" id="IPR035906">
    <property type="entry name" value="MetI-like_sf"/>
</dbReference>
<evidence type="ECO:0000256" key="4">
    <source>
        <dbReference type="ARBA" id="ARBA00022475"/>
    </source>
</evidence>
<comment type="caution">
    <text evidence="10">The sequence shown here is derived from an EMBL/GenBank/DDBJ whole genome shotgun (WGS) entry which is preliminary data.</text>
</comment>
<protein>
    <submittedName>
        <fullName evidence="10">ABC transporter permease</fullName>
    </submittedName>
</protein>
<accession>A0ABS9MJR6</accession>
<evidence type="ECO:0000256" key="2">
    <source>
        <dbReference type="ARBA" id="ARBA00007069"/>
    </source>
</evidence>
<dbReference type="Pfam" id="PF00528">
    <property type="entry name" value="BPD_transp_1"/>
    <property type="match status" value="1"/>
</dbReference>
<evidence type="ECO:0000256" key="7">
    <source>
        <dbReference type="ARBA" id="ARBA00023136"/>
    </source>
</evidence>
<dbReference type="InterPro" id="IPR000515">
    <property type="entry name" value="MetI-like"/>
</dbReference>
<evidence type="ECO:0000256" key="5">
    <source>
        <dbReference type="ARBA" id="ARBA00022692"/>
    </source>
</evidence>
<evidence type="ECO:0000256" key="6">
    <source>
        <dbReference type="ARBA" id="ARBA00022989"/>
    </source>
</evidence>
<evidence type="ECO:0000256" key="8">
    <source>
        <dbReference type="RuleBase" id="RU363032"/>
    </source>
</evidence>
<keyword evidence="6 8" id="KW-1133">Transmembrane helix</keyword>
<keyword evidence="3 8" id="KW-0813">Transport</keyword>
<dbReference type="InterPro" id="IPR051789">
    <property type="entry name" value="Bact_Polyamine_Transport"/>
</dbReference>
<feature type="transmembrane region" description="Helical" evidence="8">
    <location>
        <begin position="235"/>
        <end position="255"/>
    </location>
</feature>
<dbReference type="Proteomes" id="UP001298681">
    <property type="component" value="Unassembled WGS sequence"/>
</dbReference>
<feature type="transmembrane region" description="Helical" evidence="8">
    <location>
        <begin position="7"/>
        <end position="28"/>
    </location>
</feature>
<evidence type="ECO:0000313" key="10">
    <source>
        <dbReference type="EMBL" id="MCG4611035.1"/>
    </source>
</evidence>
<feature type="transmembrane region" description="Helical" evidence="8">
    <location>
        <begin position="130"/>
        <end position="154"/>
    </location>
</feature>